<name>M5DP51_9GAMM</name>
<proteinExistence type="predicted"/>
<dbReference type="eggNOG" id="COG1734">
    <property type="taxonomic scope" value="Bacteria"/>
</dbReference>
<dbReference type="GO" id="GO:0008270">
    <property type="term" value="F:zinc ion binding"/>
    <property type="evidence" value="ECO:0007669"/>
    <property type="project" value="UniProtKB-KW"/>
</dbReference>
<sequence length="75" mass="8535">MDDLDRAKDLEIFQRDNALNAQKLKAKEPPQDIDEDGTVWCIDCGDEVSRQRLAAKPNAARCIDCQQLSELRDKC</sequence>
<dbReference type="EMBL" id="HF680312">
    <property type="protein sequence ID" value="CCU70917.1"/>
    <property type="molecule type" value="Genomic_DNA"/>
</dbReference>
<protein>
    <submittedName>
        <fullName evidence="6">C4-type zinc finger DksA/TraR family protein</fullName>
    </submittedName>
</protein>
<dbReference type="InterPro" id="IPR000962">
    <property type="entry name" value="Znf_DskA_TraR"/>
</dbReference>
<dbReference type="HOGENOM" id="CLU_158637_3_0_6"/>
<evidence type="ECO:0000256" key="2">
    <source>
        <dbReference type="ARBA" id="ARBA00022771"/>
    </source>
</evidence>
<dbReference type="AlphaFoldDB" id="M5DP51"/>
<keyword evidence="3" id="KW-0862">Zinc</keyword>
<evidence type="ECO:0000256" key="4">
    <source>
        <dbReference type="PROSITE-ProRule" id="PRU00510"/>
    </source>
</evidence>
<feature type="domain" description="Zinc finger DksA/TraR C4-type" evidence="5">
    <location>
        <begin position="41"/>
        <end position="70"/>
    </location>
</feature>
<keyword evidence="1" id="KW-0479">Metal-binding</keyword>
<evidence type="ECO:0000313" key="7">
    <source>
        <dbReference type="Proteomes" id="UP000011866"/>
    </source>
</evidence>
<gene>
    <name evidence="6" type="ORF">TOL_0478</name>
</gene>
<dbReference type="RefSeq" id="WP_015485657.1">
    <property type="nucleotide sequence ID" value="NC_020888.1"/>
</dbReference>
<evidence type="ECO:0000313" key="6">
    <source>
        <dbReference type="EMBL" id="CCU70917.1"/>
    </source>
</evidence>
<keyword evidence="7" id="KW-1185">Reference proteome</keyword>
<dbReference type="GeneID" id="79175465"/>
<evidence type="ECO:0000259" key="5">
    <source>
        <dbReference type="Pfam" id="PF01258"/>
    </source>
</evidence>
<evidence type="ECO:0000256" key="1">
    <source>
        <dbReference type="ARBA" id="ARBA00022723"/>
    </source>
</evidence>
<evidence type="ECO:0000256" key="3">
    <source>
        <dbReference type="ARBA" id="ARBA00022833"/>
    </source>
</evidence>
<feature type="zinc finger region" description="dksA C4-type" evidence="4">
    <location>
        <begin position="41"/>
        <end position="65"/>
    </location>
</feature>
<dbReference type="Gene3D" id="1.20.120.910">
    <property type="entry name" value="DksA, coiled-coil domain"/>
    <property type="match status" value="1"/>
</dbReference>
<organism evidence="6 7">
    <name type="scientific">Thalassolituus oleivorans MIL-1</name>
    <dbReference type="NCBI Taxonomy" id="1298593"/>
    <lineage>
        <taxon>Bacteria</taxon>
        <taxon>Pseudomonadati</taxon>
        <taxon>Pseudomonadota</taxon>
        <taxon>Gammaproteobacteria</taxon>
        <taxon>Oceanospirillales</taxon>
        <taxon>Oceanospirillaceae</taxon>
        <taxon>Thalassolituus</taxon>
    </lineage>
</organism>
<dbReference type="Pfam" id="PF01258">
    <property type="entry name" value="zf-dskA_traR"/>
    <property type="match status" value="1"/>
</dbReference>
<reference evidence="6 7" key="1">
    <citation type="journal article" date="2013" name="Genome Announc.">
        <title>Genome Sequence of Thalassolituus oleivorans MIL-1 (DSM 14913T).</title>
        <authorList>
            <person name="Golyshin P.N."/>
            <person name="Werner J."/>
            <person name="Chernikova T.N."/>
            <person name="Tran H."/>
            <person name="Ferrer M."/>
            <person name="Yakimov M.M."/>
            <person name="Teeling H."/>
            <person name="Golyshina O.V."/>
        </authorList>
    </citation>
    <scope>NUCLEOTIDE SEQUENCE [LARGE SCALE GENOMIC DNA]</scope>
    <source>
        <strain evidence="6 7">MIL-1</strain>
    </source>
</reference>
<dbReference type="PATRIC" id="fig|1298593.3.peg.457"/>
<accession>M5DP51</accession>
<dbReference type="SUPFAM" id="SSF57716">
    <property type="entry name" value="Glucocorticoid receptor-like (DNA-binding domain)"/>
    <property type="match status" value="1"/>
</dbReference>
<dbReference type="KEGG" id="tol:TOL_0478"/>
<dbReference type="PROSITE" id="PS51128">
    <property type="entry name" value="ZF_DKSA_2"/>
    <property type="match status" value="1"/>
</dbReference>
<dbReference type="Proteomes" id="UP000011866">
    <property type="component" value="Chromosome"/>
</dbReference>
<keyword evidence="2" id="KW-0863">Zinc-finger</keyword>